<reference evidence="3 4" key="1">
    <citation type="journal article" date="2018" name="Evol. Lett.">
        <title>Horizontal gene cluster transfer increased hallucinogenic mushroom diversity.</title>
        <authorList>
            <person name="Reynolds H.T."/>
            <person name="Vijayakumar V."/>
            <person name="Gluck-Thaler E."/>
            <person name="Korotkin H.B."/>
            <person name="Matheny P.B."/>
            <person name="Slot J.C."/>
        </authorList>
    </citation>
    <scope>NUCLEOTIDE SEQUENCE [LARGE SCALE GENOMIC DNA]</scope>
    <source>
        <strain evidence="3 4">2631</strain>
    </source>
</reference>
<dbReference type="FunCoup" id="A0A409WPN4">
    <property type="interactions" value="4"/>
</dbReference>
<dbReference type="InParanoid" id="A0A409WPN4"/>
<dbReference type="InterPro" id="IPR036526">
    <property type="entry name" value="C-N_Hydrolase_sf"/>
</dbReference>
<evidence type="ECO:0000313" key="4">
    <source>
        <dbReference type="Proteomes" id="UP000283269"/>
    </source>
</evidence>
<dbReference type="PROSITE" id="PS50263">
    <property type="entry name" value="CN_HYDROLASE"/>
    <property type="match status" value="1"/>
</dbReference>
<feature type="region of interest" description="Disordered" evidence="1">
    <location>
        <begin position="100"/>
        <end position="122"/>
    </location>
</feature>
<dbReference type="EMBL" id="NHYD01003329">
    <property type="protein sequence ID" value="PPQ80441.1"/>
    <property type="molecule type" value="Genomic_DNA"/>
</dbReference>
<dbReference type="GO" id="GO:0008418">
    <property type="term" value="F:protein-N-terminal asparagine amidohydrolase activity"/>
    <property type="evidence" value="ECO:0007669"/>
    <property type="project" value="InterPro"/>
</dbReference>
<name>A0A409WPN4_PSICY</name>
<dbReference type="GO" id="GO:0070773">
    <property type="term" value="F:protein-N-terminal glutamine amidohydrolase activity"/>
    <property type="evidence" value="ECO:0007669"/>
    <property type="project" value="InterPro"/>
</dbReference>
<proteinExistence type="predicted"/>
<protein>
    <recommendedName>
        <fullName evidence="2">CN hydrolase domain-containing protein</fullName>
    </recommendedName>
</protein>
<sequence length="325" mass="36092">MPKARVNLRIGVVQLAPKLGQVQANLAKAREFCRKISPRSVDLLCFPEMAFTGYVFDNASAIAPHLELPRTGVTSQFCAEWAKTLECYVMAGYPEKLESKELEEMERTSKESGDQPRETHDGKKIEQVGANSAVIYGPDGAWVGGYRKTNLFETDLTWAKPGTGFATFVLPSPIQTMSLGICMDLNPQIEEWTSATGPYELADYAKFKNANVLVLLNAWLDSKQEVDESSDWQTLNYWAARTRPLWTDGKGDQVDVPETDPEKQGPETVVVVCNRSGGESGKQFAGSSAIFSMVQGSGRPKLLDMMERQEEGVRIWNIKIQETLP</sequence>
<dbReference type="PANTHER" id="PTHR11750:SF26">
    <property type="entry name" value="PROTEIN N-TERMINAL AMIDASE"/>
    <property type="match status" value="1"/>
</dbReference>
<dbReference type="AlphaFoldDB" id="A0A409WPN4"/>
<dbReference type="InterPro" id="IPR003010">
    <property type="entry name" value="C-N_Hydrolase"/>
</dbReference>
<evidence type="ECO:0000313" key="3">
    <source>
        <dbReference type="EMBL" id="PPQ80441.1"/>
    </source>
</evidence>
<accession>A0A409WPN4</accession>
<dbReference type="PANTHER" id="PTHR11750">
    <property type="entry name" value="PROTEIN N-TERMINAL AMIDASE"/>
    <property type="match status" value="1"/>
</dbReference>
<dbReference type="InterPro" id="IPR039703">
    <property type="entry name" value="Nta1"/>
</dbReference>
<evidence type="ECO:0000256" key="1">
    <source>
        <dbReference type="SAM" id="MobiDB-lite"/>
    </source>
</evidence>
<dbReference type="GO" id="GO:0030163">
    <property type="term" value="P:protein catabolic process"/>
    <property type="evidence" value="ECO:0007669"/>
    <property type="project" value="TreeGrafter"/>
</dbReference>
<gene>
    <name evidence="3" type="ORF">CVT25_001768</name>
</gene>
<dbReference type="Gene3D" id="3.60.110.10">
    <property type="entry name" value="Carbon-nitrogen hydrolase"/>
    <property type="match status" value="1"/>
</dbReference>
<keyword evidence="4" id="KW-1185">Reference proteome</keyword>
<dbReference type="OrthoDB" id="201515at2759"/>
<dbReference type="STRING" id="93625.A0A409WPN4"/>
<dbReference type="SUPFAM" id="SSF56317">
    <property type="entry name" value="Carbon-nitrogen hydrolase"/>
    <property type="match status" value="1"/>
</dbReference>
<dbReference type="Proteomes" id="UP000283269">
    <property type="component" value="Unassembled WGS sequence"/>
</dbReference>
<organism evidence="3 4">
    <name type="scientific">Psilocybe cyanescens</name>
    <dbReference type="NCBI Taxonomy" id="93625"/>
    <lineage>
        <taxon>Eukaryota</taxon>
        <taxon>Fungi</taxon>
        <taxon>Dikarya</taxon>
        <taxon>Basidiomycota</taxon>
        <taxon>Agaricomycotina</taxon>
        <taxon>Agaricomycetes</taxon>
        <taxon>Agaricomycetidae</taxon>
        <taxon>Agaricales</taxon>
        <taxon>Agaricineae</taxon>
        <taxon>Strophariaceae</taxon>
        <taxon>Psilocybe</taxon>
    </lineage>
</organism>
<comment type="caution">
    <text evidence="3">The sequence shown here is derived from an EMBL/GenBank/DDBJ whole genome shotgun (WGS) entry which is preliminary data.</text>
</comment>
<dbReference type="Pfam" id="PF00795">
    <property type="entry name" value="CN_hydrolase"/>
    <property type="match status" value="1"/>
</dbReference>
<feature type="domain" description="CN hydrolase" evidence="2">
    <location>
        <begin position="8"/>
        <end position="320"/>
    </location>
</feature>
<evidence type="ECO:0000259" key="2">
    <source>
        <dbReference type="PROSITE" id="PS50263"/>
    </source>
</evidence>